<reference evidence="2 3" key="1">
    <citation type="journal article" date="2009" name="Science">
        <title>Green evolution and dynamic adaptations revealed by genomes of the marine picoeukaryotes Micromonas.</title>
        <authorList>
            <person name="Worden A.Z."/>
            <person name="Lee J.H."/>
            <person name="Mock T."/>
            <person name="Rouze P."/>
            <person name="Simmons M.P."/>
            <person name="Aerts A.L."/>
            <person name="Allen A.E."/>
            <person name="Cuvelier M.L."/>
            <person name="Derelle E."/>
            <person name="Everett M.V."/>
            <person name="Foulon E."/>
            <person name="Grimwood J."/>
            <person name="Gundlach H."/>
            <person name="Henrissat B."/>
            <person name="Napoli C."/>
            <person name="McDonald S.M."/>
            <person name="Parker M.S."/>
            <person name="Rombauts S."/>
            <person name="Salamov A."/>
            <person name="Von Dassow P."/>
            <person name="Badger J.H."/>
            <person name="Coutinho P.M."/>
            <person name="Demir E."/>
            <person name="Dubchak I."/>
            <person name="Gentemann C."/>
            <person name="Eikrem W."/>
            <person name="Gready J.E."/>
            <person name="John U."/>
            <person name="Lanier W."/>
            <person name="Lindquist E.A."/>
            <person name="Lucas S."/>
            <person name="Mayer K.F."/>
            <person name="Moreau H."/>
            <person name="Not F."/>
            <person name="Otillar R."/>
            <person name="Panaud O."/>
            <person name="Pangilinan J."/>
            <person name="Paulsen I."/>
            <person name="Piegu B."/>
            <person name="Poliakov A."/>
            <person name="Robbens S."/>
            <person name="Schmutz J."/>
            <person name="Toulza E."/>
            <person name="Wyss T."/>
            <person name="Zelensky A."/>
            <person name="Zhou K."/>
            <person name="Armbrust E.V."/>
            <person name="Bhattacharya D."/>
            <person name="Goodenough U.W."/>
            <person name="Van de Peer Y."/>
            <person name="Grigoriev I.V."/>
        </authorList>
    </citation>
    <scope>NUCLEOTIDE SEQUENCE [LARGE SCALE GENOMIC DNA]</scope>
    <source>
        <strain evidence="2 3">CCMP1545</strain>
    </source>
</reference>
<feature type="compositionally biased region" description="Gly residues" evidence="1">
    <location>
        <begin position="245"/>
        <end position="255"/>
    </location>
</feature>
<dbReference type="RefSeq" id="XP_003056789.1">
    <property type="nucleotide sequence ID" value="XM_003056743.1"/>
</dbReference>
<evidence type="ECO:0000313" key="2">
    <source>
        <dbReference type="EMBL" id="EEH58434.1"/>
    </source>
</evidence>
<protein>
    <submittedName>
        <fullName evidence="2">Predicted protein</fullName>
    </submittedName>
</protein>
<feature type="region of interest" description="Disordered" evidence="1">
    <location>
        <begin position="224"/>
        <end position="255"/>
    </location>
</feature>
<dbReference type="Proteomes" id="UP000001876">
    <property type="component" value="Unassembled WGS sequence"/>
</dbReference>
<accession>C1MPB0</accession>
<dbReference type="GeneID" id="9682228"/>
<dbReference type="EMBL" id="GG663737">
    <property type="protein sequence ID" value="EEH58434.1"/>
    <property type="molecule type" value="Genomic_DNA"/>
</dbReference>
<sequence>MALWPPVQFRDLLNGVESPAGAAAPTSSLPPNAPPPPPVDLLFVLQARRARLEPNDDGGIVGGTLLLTDIQETIVSFADRPYRTFDAIPVTEFFEYQTVVDFFGGRNPPNAILSGELPSDVAAQANDAGASSTVPYRRLLGTVLGKVSFDPKKPREVRFDLPAGADVFAANGEVRILNETVFEEAKGFDITPEEGDDVVFPTLEHVSLFIDPLQIDRSHEMETHDEEETHEQRGWGGNRKLLQRRGGGFRGGRGGRAGAVRVGGGGFARASTGRRGFNRGVTNNFIRGGNTFVGGRGGRGLVGGAGFYPGVGGFGVGGLGYDPYGYGYDPLWNNRALAYAAPVPIQVNTPVPVPVPVPVPEAPAPPVKPTLDQVVSALRGTWRGDGGGAGMGAIVLNADDGVTLTASPRGCEGCTNPSCRWETATGPITIAEDGVVSVSAAFTACGGARDFNARGTLETATNGRNVLYWSPSTHSTQWIRN</sequence>
<dbReference type="OMA" id="THSTQWI"/>
<dbReference type="AlphaFoldDB" id="C1MPB0"/>
<name>C1MPB0_MICPC</name>
<proteinExistence type="predicted"/>
<gene>
    <name evidence="2" type="ORF">MICPUCDRAFT_56210</name>
</gene>
<organism evidence="3">
    <name type="scientific">Micromonas pusilla (strain CCMP1545)</name>
    <name type="common">Picoplanktonic green alga</name>
    <dbReference type="NCBI Taxonomy" id="564608"/>
    <lineage>
        <taxon>Eukaryota</taxon>
        <taxon>Viridiplantae</taxon>
        <taxon>Chlorophyta</taxon>
        <taxon>Mamiellophyceae</taxon>
        <taxon>Mamiellales</taxon>
        <taxon>Mamiellaceae</taxon>
        <taxon>Micromonas</taxon>
    </lineage>
</organism>
<dbReference type="KEGG" id="mpp:MICPUCDRAFT_56210"/>
<evidence type="ECO:0000313" key="3">
    <source>
        <dbReference type="Proteomes" id="UP000001876"/>
    </source>
</evidence>
<dbReference type="OrthoDB" id="10589429at2759"/>
<keyword evidence="3" id="KW-1185">Reference proteome</keyword>
<evidence type="ECO:0000256" key="1">
    <source>
        <dbReference type="SAM" id="MobiDB-lite"/>
    </source>
</evidence>